<name>W1VEW5_9ACTO</name>
<comment type="caution">
    <text evidence="1">The sequence shown here is derived from an EMBL/GenBank/DDBJ whole genome shotgun (WGS) entry which is preliminary data.</text>
</comment>
<gene>
    <name evidence="1" type="ORF">Q605_AUC00974G0002</name>
</gene>
<accession>W1VEW5</accession>
<dbReference type="EMBL" id="AZLV01000974">
    <property type="protein sequence ID" value="ETJ02589.1"/>
    <property type="molecule type" value="Genomic_DNA"/>
</dbReference>
<feature type="non-terminal residue" evidence="1">
    <location>
        <position position="226"/>
    </location>
</feature>
<protein>
    <submittedName>
        <fullName evidence="1">Uncharacterized protein</fullName>
    </submittedName>
</protein>
<proteinExistence type="predicted"/>
<dbReference type="Proteomes" id="UP000018852">
    <property type="component" value="Unassembled WGS sequence"/>
</dbReference>
<dbReference type="AlphaFoldDB" id="W1VEW5"/>
<reference evidence="1 2" key="1">
    <citation type="submission" date="2013-12" db="EMBL/GenBank/DDBJ databases">
        <title>A Varibaculum cambriense genome reconstructed from a premature infant gut community with otherwise low bacterial novelty that shifts toward anaerobic metabolism during the third week of life.</title>
        <authorList>
            <person name="Brown C.T."/>
            <person name="Sharon I."/>
            <person name="Thomas B.C."/>
            <person name="Castelle C.J."/>
            <person name="Morowitz M.J."/>
            <person name="Banfield J.F."/>
        </authorList>
    </citation>
    <scope>NUCLEOTIDE SEQUENCE [LARGE SCALE GENOMIC DNA]</scope>
    <source>
        <strain evidence="2">DORA_12</strain>
    </source>
</reference>
<sequence length="226" mass="22587">MADLLQSLGDEGADLLVSGGDRGGGRDLVLGLDLLGVGQQALDDGGHGLVDTATHGDRVGAGGHVAQTLANQGLGEDGRGGRTVTGDVVGLLGDLLDELGADLLVGVLELDLLGDGDTVVGDGRGAPLLVEHDVAALGAEGDLDGVSEGVQTPLHAAAGLLVKSNDLGHVGSSTWVGRSTGARDGRIEMARSCHAPPRPSPDDLVCSLRLPSWRPGPGLSLGSPEC</sequence>
<organism evidence="1 2">
    <name type="scientific">Actinomyces urogenitalis DORA_12</name>
    <dbReference type="NCBI Taxonomy" id="1403939"/>
    <lineage>
        <taxon>Bacteria</taxon>
        <taxon>Bacillati</taxon>
        <taxon>Actinomycetota</taxon>
        <taxon>Actinomycetes</taxon>
        <taxon>Actinomycetales</taxon>
        <taxon>Actinomycetaceae</taxon>
        <taxon>Actinomyces</taxon>
    </lineage>
</organism>
<dbReference type="AntiFam" id="ANF00222">
    <property type="entry name" value="Shadow ORF (opposite groL1)"/>
</dbReference>
<evidence type="ECO:0000313" key="1">
    <source>
        <dbReference type="EMBL" id="ETJ02589.1"/>
    </source>
</evidence>
<evidence type="ECO:0000313" key="2">
    <source>
        <dbReference type="Proteomes" id="UP000018852"/>
    </source>
</evidence>